<comment type="caution">
    <text evidence="1">The sequence shown here is derived from an EMBL/GenBank/DDBJ whole genome shotgun (WGS) entry which is preliminary data.</text>
</comment>
<dbReference type="EMBL" id="MCHY01000011">
    <property type="protein sequence ID" value="RKD21748.1"/>
    <property type="molecule type" value="Genomic_DNA"/>
</dbReference>
<reference evidence="1 2" key="1">
    <citation type="submission" date="2016-08" db="EMBL/GenBank/DDBJ databases">
        <title>Novel Firmicute Genomes.</title>
        <authorList>
            <person name="Poppleton D.I."/>
            <person name="Gribaldo S."/>
        </authorList>
    </citation>
    <scope>NUCLEOTIDE SEQUENCE [LARGE SCALE GENOMIC DNA]</scope>
    <source>
        <strain evidence="1 2">RAOx-1</strain>
    </source>
</reference>
<accession>A0A419SEK2</accession>
<dbReference type="OrthoDB" id="5429664at2"/>
<dbReference type="Gene3D" id="3.40.50.300">
    <property type="entry name" value="P-loop containing nucleotide triphosphate hydrolases"/>
    <property type="match status" value="1"/>
</dbReference>
<protein>
    <submittedName>
        <fullName evidence="1">Uncharacterized protein</fullName>
    </submittedName>
</protein>
<dbReference type="RefSeq" id="WP_120190864.1">
    <property type="nucleotide sequence ID" value="NZ_MCHY01000011.1"/>
</dbReference>
<evidence type="ECO:0000313" key="2">
    <source>
        <dbReference type="Proteomes" id="UP000284219"/>
    </source>
</evidence>
<dbReference type="SUPFAM" id="SSF52540">
    <property type="entry name" value="P-loop containing nucleoside triphosphate hydrolases"/>
    <property type="match status" value="1"/>
</dbReference>
<dbReference type="Proteomes" id="UP000284219">
    <property type="component" value="Unassembled WGS sequence"/>
</dbReference>
<gene>
    <name evidence="1" type="ORF">BEP19_14075</name>
</gene>
<dbReference type="InterPro" id="IPR027417">
    <property type="entry name" value="P-loop_NTPase"/>
</dbReference>
<sequence length="276" mass="31126">MKIFALHGPSGTGKSASALGLAHEHQIEAIIDDGLLIYHGKKIAGKSAKYENTTVAAVKRAIFLNKAHAEEVKQALRQYPVKRLLIIGTSKRMTRRIQQALELPEIDHFIDITEIRGPSEIRTARFHRGIQGKHLIPIPRVQVEQDLMHRLIAQVDKIFSAKKEELGETTIVHPPFQIGKIHISEQALKKIVIHSSNPFRSVAKINKVRLDFDHVPTAQVELSLTLRLEDNIPQVTAQIQAAIHDAFLRHLDLELEQTNIRITRIEFTASPKEVIN</sequence>
<organism evidence="1 2">
    <name type="scientific">Ammoniphilus oxalaticus</name>
    <dbReference type="NCBI Taxonomy" id="66863"/>
    <lineage>
        <taxon>Bacteria</taxon>
        <taxon>Bacillati</taxon>
        <taxon>Bacillota</taxon>
        <taxon>Bacilli</taxon>
        <taxon>Bacillales</taxon>
        <taxon>Paenibacillaceae</taxon>
        <taxon>Aneurinibacillus group</taxon>
        <taxon>Ammoniphilus</taxon>
    </lineage>
</organism>
<keyword evidence="2" id="KW-1185">Reference proteome</keyword>
<evidence type="ECO:0000313" key="1">
    <source>
        <dbReference type="EMBL" id="RKD21748.1"/>
    </source>
</evidence>
<proteinExistence type="predicted"/>
<name>A0A419SEK2_9BACL</name>
<dbReference type="AlphaFoldDB" id="A0A419SEK2"/>